<keyword evidence="5 8" id="KW-1133">Transmembrane helix</keyword>
<protein>
    <submittedName>
        <fullName evidence="9">ATP synthase</fullName>
    </submittedName>
</protein>
<feature type="transmembrane region" description="Helical" evidence="8">
    <location>
        <begin position="241"/>
        <end position="264"/>
    </location>
</feature>
<dbReference type="InterPro" id="IPR003445">
    <property type="entry name" value="Cat_transpt"/>
</dbReference>
<dbReference type="AlphaFoldDB" id="A0A0V8GCM1"/>
<evidence type="ECO:0000256" key="5">
    <source>
        <dbReference type="ARBA" id="ARBA00022989"/>
    </source>
</evidence>
<evidence type="ECO:0000313" key="9">
    <source>
        <dbReference type="EMBL" id="KSU48048.1"/>
    </source>
</evidence>
<reference evidence="9 10" key="1">
    <citation type="journal article" date="2015" name="Int. J. Syst. Evol. Microbiol.">
        <title>Exiguobacterium enclense sp. nov., isolated from sediment.</title>
        <authorList>
            <person name="Dastager S.G."/>
            <person name="Mawlankar R."/>
            <person name="Sonalkar V.V."/>
            <person name="Thorat M.N."/>
            <person name="Mual P."/>
            <person name="Verma A."/>
            <person name="Krishnamurthi S."/>
            <person name="Tang S.K."/>
            <person name="Li W.J."/>
        </authorList>
    </citation>
    <scope>NUCLEOTIDE SEQUENCE [LARGE SCALE GENOMIC DNA]</scope>
    <source>
        <strain evidence="9 10">NIO-1109</strain>
    </source>
</reference>
<dbReference type="PANTHER" id="PTHR32024:SF4">
    <property type="entry name" value="KTR SYSTEM POTASSIUM UPTAKE PROTEIN D"/>
    <property type="match status" value="1"/>
</dbReference>
<evidence type="ECO:0000256" key="4">
    <source>
        <dbReference type="ARBA" id="ARBA00022692"/>
    </source>
</evidence>
<dbReference type="GO" id="GO:0008324">
    <property type="term" value="F:monoatomic cation transmembrane transporter activity"/>
    <property type="evidence" value="ECO:0007669"/>
    <property type="project" value="InterPro"/>
</dbReference>
<feature type="transmembrane region" description="Helical" evidence="8">
    <location>
        <begin position="422"/>
        <end position="440"/>
    </location>
</feature>
<name>A0A0V8GCM1_9BACL</name>
<keyword evidence="7 8" id="KW-0472">Membrane</keyword>
<evidence type="ECO:0000256" key="2">
    <source>
        <dbReference type="ARBA" id="ARBA00022448"/>
    </source>
</evidence>
<evidence type="ECO:0000256" key="1">
    <source>
        <dbReference type="ARBA" id="ARBA00004651"/>
    </source>
</evidence>
<proteinExistence type="predicted"/>
<feature type="transmembrane region" description="Helical" evidence="8">
    <location>
        <begin position="197"/>
        <end position="220"/>
    </location>
</feature>
<evidence type="ECO:0000256" key="7">
    <source>
        <dbReference type="ARBA" id="ARBA00023136"/>
    </source>
</evidence>
<comment type="subcellular location">
    <subcellularLocation>
        <location evidence="1">Cell membrane</location>
        <topology evidence="1">Multi-pass membrane protein</topology>
    </subcellularLocation>
</comment>
<feature type="transmembrane region" description="Helical" evidence="8">
    <location>
        <begin position="361"/>
        <end position="385"/>
    </location>
</feature>
<dbReference type="RefSeq" id="WP_029340750.1">
    <property type="nucleotide sequence ID" value="NZ_FMYN01000005.1"/>
</dbReference>
<dbReference type="OrthoDB" id="9810952at2"/>
<dbReference type="GO" id="GO:0030001">
    <property type="term" value="P:metal ion transport"/>
    <property type="evidence" value="ECO:0007669"/>
    <property type="project" value="UniProtKB-ARBA"/>
</dbReference>
<dbReference type="EMBL" id="LNQL01000005">
    <property type="protein sequence ID" value="KSU48048.1"/>
    <property type="molecule type" value="Genomic_DNA"/>
</dbReference>
<sequence length="459" mass="50718">MDFALQHKIQHFIRRLTPIQSLVIIYFVAVIIGIIMLGLPWSTKGDYNWDFTDLVFMAVSCVSVTGLTTVSVSETFTTFGYFMIMILVQVSGIGLMSLHIAMWVILGKRIGFRERQLVVRDQNQTTMQGVVKYIREVILIIVSIELIGALILGLYYTKYFPTLGEAMLQGLFGSVSATTNAGFDITGESLLPFRGDLFVVFMQILLLTLGAIGFPVLVEVRRYISYRATRQATRQPYHFSLFTKLTASTFFILVLFGTVALLLFEWNQSFKGLPIDEKLVDALFQSVTTRNGGLTTVDITSFSQASIFVLSLLMFIGASPSSVGGGIRTTTFAVAVLSVIAFIRGEYGIKIFGREIGQSDIWKAFVVIVVSTGVTMVGLIVLLLVEDAPFLVLFFEACSAFGTTGLSLGITDQLSDIGKWTLSVLMFIGRIGVISFVLLLKANQPKRNYNYPKESVIIG</sequence>
<keyword evidence="2" id="KW-0813">Transport</keyword>
<accession>A0A0V8GCM1</accession>
<feature type="transmembrane region" description="Helical" evidence="8">
    <location>
        <begin position="390"/>
        <end position="410"/>
    </location>
</feature>
<feature type="transmembrane region" description="Helical" evidence="8">
    <location>
        <begin position="137"/>
        <end position="157"/>
    </location>
</feature>
<comment type="caution">
    <text evidence="9">The sequence shown here is derived from an EMBL/GenBank/DDBJ whole genome shotgun (WGS) entry which is preliminary data.</text>
</comment>
<dbReference type="GO" id="GO:0005886">
    <property type="term" value="C:plasma membrane"/>
    <property type="evidence" value="ECO:0007669"/>
    <property type="project" value="UniProtKB-SubCell"/>
</dbReference>
<keyword evidence="3" id="KW-1003">Cell membrane</keyword>
<evidence type="ECO:0000256" key="6">
    <source>
        <dbReference type="ARBA" id="ARBA00023065"/>
    </source>
</evidence>
<dbReference type="Proteomes" id="UP000053797">
    <property type="component" value="Unassembled WGS sequence"/>
</dbReference>
<dbReference type="GeneID" id="88810546"/>
<dbReference type="Pfam" id="PF02386">
    <property type="entry name" value="TrkH"/>
    <property type="match status" value="1"/>
</dbReference>
<evidence type="ECO:0000256" key="3">
    <source>
        <dbReference type="ARBA" id="ARBA00022475"/>
    </source>
</evidence>
<feature type="transmembrane region" description="Helical" evidence="8">
    <location>
        <begin position="299"/>
        <end position="318"/>
    </location>
</feature>
<organism evidence="9 10">
    <name type="scientific">Exiguobacterium indicum</name>
    <dbReference type="NCBI Taxonomy" id="296995"/>
    <lineage>
        <taxon>Bacteria</taxon>
        <taxon>Bacillati</taxon>
        <taxon>Bacillota</taxon>
        <taxon>Bacilli</taxon>
        <taxon>Bacillales</taxon>
        <taxon>Bacillales Family XII. Incertae Sedis</taxon>
        <taxon>Exiguobacterium</taxon>
    </lineage>
</organism>
<feature type="transmembrane region" description="Helical" evidence="8">
    <location>
        <begin position="23"/>
        <end position="42"/>
    </location>
</feature>
<keyword evidence="6" id="KW-0406">Ion transport</keyword>
<gene>
    <name evidence="9" type="ORF">AS033_12965</name>
</gene>
<keyword evidence="4 8" id="KW-0812">Transmembrane</keyword>
<dbReference type="PANTHER" id="PTHR32024">
    <property type="entry name" value="TRK SYSTEM POTASSIUM UPTAKE PROTEIN TRKG-RELATED"/>
    <property type="match status" value="1"/>
</dbReference>
<evidence type="ECO:0000256" key="8">
    <source>
        <dbReference type="SAM" id="Phobius"/>
    </source>
</evidence>
<feature type="transmembrane region" description="Helical" evidence="8">
    <location>
        <begin position="330"/>
        <end position="349"/>
    </location>
</feature>
<evidence type="ECO:0000313" key="10">
    <source>
        <dbReference type="Proteomes" id="UP000053797"/>
    </source>
</evidence>
<feature type="transmembrane region" description="Helical" evidence="8">
    <location>
        <begin position="79"/>
        <end position="106"/>
    </location>
</feature>